<accession>A0ABW8YI25</accession>
<organism evidence="7 8">
    <name type="scientific">Flavobacterium rhizophilum</name>
    <dbReference type="NCBI Taxonomy" id="3163296"/>
    <lineage>
        <taxon>Bacteria</taxon>
        <taxon>Pseudomonadati</taxon>
        <taxon>Bacteroidota</taxon>
        <taxon>Flavobacteriia</taxon>
        <taxon>Flavobacteriales</taxon>
        <taxon>Flavobacteriaceae</taxon>
        <taxon>Flavobacterium</taxon>
    </lineage>
</organism>
<feature type="non-terminal residue" evidence="7">
    <location>
        <position position="170"/>
    </location>
</feature>
<evidence type="ECO:0000256" key="1">
    <source>
        <dbReference type="ARBA" id="ARBA00001231"/>
    </source>
</evidence>
<comment type="catalytic activity">
    <reaction evidence="1">
        <text>Hydrolysis of terminal non-reducing N-acetyl-D-hexosamine residues in N-acetyl-beta-D-hexosaminides.</text>
        <dbReference type="EC" id="3.2.1.52"/>
    </reaction>
</comment>
<evidence type="ECO:0000313" key="7">
    <source>
        <dbReference type="EMBL" id="MFL9839327.1"/>
    </source>
</evidence>
<proteinExistence type="inferred from homology"/>
<dbReference type="Gene3D" id="3.20.20.300">
    <property type="entry name" value="Glycoside hydrolase, family 3, N-terminal domain"/>
    <property type="match status" value="1"/>
</dbReference>
<dbReference type="InterPro" id="IPR036962">
    <property type="entry name" value="Glyco_hydro_3_N_sf"/>
</dbReference>
<dbReference type="EC" id="3.2.1.52" evidence="3"/>
<gene>
    <name evidence="7" type="ORF">ABS768_17865</name>
</gene>
<name>A0ABW8YI25_9FLAO</name>
<keyword evidence="4 7" id="KW-0378">Hydrolase</keyword>
<dbReference type="InterPro" id="IPR017853">
    <property type="entry name" value="GH"/>
</dbReference>
<sequence length="170" mass="19059">QRLFDEGMASIMAAHLNVPALDPTPNYPTSLSYNVITNLAQREMGFKGLIFTDALNMKGASNYMQPGGIDLEAFLAGNDVLLFAENVPVAVEKFRQAYADSVLTEERLQYSVKKILAYKYRAGLNNYKPIDLNNLVSDLNQYQYDALNYTLYENAVTVLKNDDNTLPVMD</sequence>
<feature type="non-terminal residue" evidence="7">
    <location>
        <position position="1"/>
    </location>
</feature>
<dbReference type="PANTHER" id="PTHR30480">
    <property type="entry name" value="BETA-HEXOSAMINIDASE-RELATED"/>
    <property type="match status" value="1"/>
</dbReference>
<comment type="similarity">
    <text evidence="2">Belongs to the glycosyl hydrolase 3 family.</text>
</comment>
<dbReference type="Proteomes" id="UP001629059">
    <property type="component" value="Unassembled WGS sequence"/>
</dbReference>
<dbReference type="InterPro" id="IPR050226">
    <property type="entry name" value="NagZ_Beta-hexosaminidase"/>
</dbReference>
<dbReference type="PANTHER" id="PTHR30480:SF13">
    <property type="entry name" value="BETA-HEXOSAMINIDASE"/>
    <property type="match status" value="1"/>
</dbReference>
<keyword evidence="8" id="KW-1185">Reference proteome</keyword>
<reference evidence="7 8" key="1">
    <citation type="submission" date="2024-06" db="EMBL/GenBank/DDBJ databases">
        <authorList>
            <person name="Kaempfer P."/>
            <person name="Viver T."/>
        </authorList>
    </citation>
    <scope>NUCLEOTIDE SEQUENCE [LARGE SCALE GENOMIC DNA]</scope>
    <source>
        <strain evidence="7 8">ST-75</strain>
    </source>
</reference>
<dbReference type="InterPro" id="IPR001764">
    <property type="entry name" value="Glyco_hydro_3_N"/>
</dbReference>
<dbReference type="RefSeq" id="WP_408076270.1">
    <property type="nucleotide sequence ID" value="NZ_JBELQB010000082.1"/>
</dbReference>
<evidence type="ECO:0000256" key="3">
    <source>
        <dbReference type="ARBA" id="ARBA00012663"/>
    </source>
</evidence>
<comment type="caution">
    <text evidence="7">The sequence shown here is derived from an EMBL/GenBank/DDBJ whole genome shotgun (WGS) entry which is preliminary data.</text>
</comment>
<feature type="domain" description="Glycoside hydrolase family 3 N-terminal" evidence="6">
    <location>
        <begin position="3"/>
        <end position="116"/>
    </location>
</feature>
<dbReference type="SUPFAM" id="SSF51445">
    <property type="entry name" value="(Trans)glycosidases"/>
    <property type="match status" value="1"/>
</dbReference>
<evidence type="ECO:0000313" key="8">
    <source>
        <dbReference type="Proteomes" id="UP001629059"/>
    </source>
</evidence>
<dbReference type="Pfam" id="PF00933">
    <property type="entry name" value="Glyco_hydro_3"/>
    <property type="match status" value="1"/>
</dbReference>
<evidence type="ECO:0000259" key="6">
    <source>
        <dbReference type="Pfam" id="PF00933"/>
    </source>
</evidence>
<dbReference type="GO" id="GO:0016787">
    <property type="term" value="F:hydrolase activity"/>
    <property type="evidence" value="ECO:0007669"/>
    <property type="project" value="UniProtKB-KW"/>
</dbReference>
<evidence type="ECO:0000256" key="2">
    <source>
        <dbReference type="ARBA" id="ARBA00005336"/>
    </source>
</evidence>
<protein>
    <recommendedName>
        <fullName evidence="3">beta-N-acetylhexosaminidase</fullName>
        <ecNumber evidence="3">3.2.1.52</ecNumber>
    </recommendedName>
</protein>
<keyword evidence="5" id="KW-0326">Glycosidase</keyword>
<evidence type="ECO:0000256" key="4">
    <source>
        <dbReference type="ARBA" id="ARBA00022801"/>
    </source>
</evidence>
<dbReference type="EMBL" id="JBELQB010000082">
    <property type="protein sequence ID" value="MFL9839327.1"/>
    <property type="molecule type" value="Genomic_DNA"/>
</dbReference>
<evidence type="ECO:0000256" key="5">
    <source>
        <dbReference type="ARBA" id="ARBA00023295"/>
    </source>
</evidence>